<sequence length="110" mass="12551">MCLNVLFRASAKRSNNRRKDPDYIVKLHTYPLSPPASAQSSRGPHHLHDTSAPHTTNNEHGKRNTWCHGRSAWVVRHRNEHDVAALANWRQGVRDKTPDARQGLKSRGME</sequence>
<keyword evidence="2" id="KW-1185">Reference proteome</keyword>
<feature type="non-terminal residue" evidence="1">
    <location>
        <position position="110"/>
    </location>
</feature>
<protein>
    <submittedName>
        <fullName evidence="1">Uncharacterized protein</fullName>
    </submittedName>
</protein>
<evidence type="ECO:0000313" key="1">
    <source>
        <dbReference type="EMBL" id="KAK3077536.1"/>
    </source>
</evidence>
<organism evidence="1 2">
    <name type="scientific">Coniosporium uncinatum</name>
    <dbReference type="NCBI Taxonomy" id="93489"/>
    <lineage>
        <taxon>Eukaryota</taxon>
        <taxon>Fungi</taxon>
        <taxon>Dikarya</taxon>
        <taxon>Ascomycota</taxon>
        <taxon>Pezizomycotina</taxon>
        <taxon>Dothideomycetes</taxon>
        <taxon>Dothideomycetes incertae sedis</taxon>
        <taxon>Coniosporium</taxon>
    </lineage>
</organism>
<evidence type="ECO:0000313" key="2">
    <source>
        <dbReference type="Proteomes" id="UP001186974"/>
    </source>
</evidence>
<reference evidence="1" key="1">
    <citation type="submission" date="2024-09" db="EMBL/GenBank/DDBJ databases">
        <title>Black Yeasts Isolated from many extreme environments.</title>
        <authorList>
            <person name="Coleine C."/>
            <person name="Stajich J.E."/>
            <person name="Selbmann L."/>
        </authorList>
    </citation>
    <scope>NUCLEOTIDE SEQUENCE</scope>
    <source>
        <strain evidence="1">CCFEE 5737</strain>
    </source>
</reference>
<comment type="caution">
    <text evidence="1">The sequence shown here is derived from an EMBL/GenBank/DDBJ whole genome shotgun (WGS) entry which is preliminary data.</text>
</comment>
<name>A0ACC3DLE6_9PEZI</name>
<dbReference type="Proteomes" id="UP001186974">
    <property type="component" value="Unassembled WGS sequence"/>
</dbReference>
<proteinExistence type="predicted"/>
<dbReference type="EMBL" id="JAWDJW010002745">
    <property type="protein sequence ID" value="KAK3077536.1"/>
    <property type="molecule type" value="Genomic_DNA"/>
</dbReference>
<gene>
    <name evidence="1" type="ORF">LTS18_009973</name>
</gene>
<accession>A0ACC3DLE6</accession>